<dbReference type="InterPro" id="IPR013103">
    <property type="entry name" value="RVT_2"/>
</dbReference>
<gene>
    <name evidence="2" type="ORF">CRG98_039849</name>
</gene>
<sequence length="212" mass="24029">MWEILLGRGMGVAIQPTMMGCGLELNRMGCGLELNRLSRGSVYRVTKMRIIMIKFQLMLSPFNDGLIKTGDCKMPAYSCSVEGLGDISNGLSVYVDDIVVGGNYSSQCQYFKRYLNQCFRIKDLGSVWFFLDIEVTKMSSGLFLNQKKYILDILTEYEMLGAKPLAFPMEQNHRLIADFGLAIADPSQYRQLVGHLIYLTITRPELCYPMKV</sequence>
<accession>A0A2I0I730</accession>
<dbReference type="EMBL" id="PGOL01003762">
    <property type="protein sequence ID" value="PKI39804.1"/>
    <property type="molecule type" value="Genomic_DNA"/>
</dbReference>
<comment type="caution">
    <text evidence="2">The sequence shown here is derived from an EMBL/GenBank/DDBJ whole genome shotgun (WGS) entry which is preliminary data.</text>
</comment>
<organism evidence="2 3">
    <name type="scientific">Punica granatum</name>
    <name type="common">Pomegranate</name>
    <dbReference type="NCBI Taxonomy" id="22663"/>
    <lineage>
        <taxon>Eukaryota</taxon>
        <taxon>Viridiplantae</taxon>
        <taxon>Streptophyta</taxon>
        <taxon>Embryophyta</taxon>
        <taxon>Tracheophyta</taxon>
        <taxon>Spermatophyta</taxon>
        <taxon>Magnoliopsida</taxon>
        <taxon>eudicotyledons</taxon>
        <taxon>Gunneridae</taxon>
        <taxon>Pentapetalae</taxon>
        <taxon>rosids</taxon>
        <taxon>malvids</taxon>
        <taxon>Myrtales</taxon>
        <taxon>Lythraceae</taxon>
        <taxon>Punica</taxon>
    </lineage>
</organism>
<proteinExistence type="predicted"/>
<protein>
    <recommendedName>
        <fullName evidence="1">Reverse transcriptase Ty1/copia-type domain-containing protein</fullName>
    </recommendedName>
</protein>
<dbReference type="STRING" id="22663.A0A2I0I730"/>
<dbReference type="Proteomes" id="UP000233551">
    <property type="component" value="Unassembled WGS sequence"/>
</dbReference>
<reference evidence="2 3" key="1">
    <citation type="submission" date="2017-11" db="EMBL/GenBank/DDBJ databases">
        <title>De-novo sequencing of pomegranate (Punica granatum L.) genome.</title>
        <authorList>
            <person name="Akparov Z."/>
            <person name="Amiraslanov A."/>
            <person name="Hajiyeva S."/>
            <person name="Abbasov M."/>
            <person name="Kaur K."/>
            <person name="Hamwieh A."/>
            <person name="Solovyev V."/>
            <person name="Salamov A."/>
            <person name="Braich B."/>
            <person name="Kosarev P."/>
            <person name="Mahmoud A."/>
            <person name="Hajiyev E."/>
            <person name="Babayeva S."/>
            <person name="Izzatullayeva V."/>
            <person name="Mammadov A."/>
            <person name="Mammadov A."/>
            <person name="Sharifova S."/>
            <person name="Ojaghi J."/>
            <person name="Eynullazada K."/>
            <person name="Bayramov B."/>
            <person name="Abdulazimova A."/>
            <person name="Shahmuradov I."/>
        </authorList>
    </citation>
    <scope>NUCLEOTIDE SEQUENCE [LARGE SCALE GENOMIC DNA]</scope>
    <source>
        <strain evidence="3">cv. AG2017</strain>
        <tissue evidence="2">Leaf</tissue>
    </source>
</reference>
<dbReference type="Pfam" id="PF07727">
    <property type="entry name" value="RVT_2"/>
    <property type="match status" value="1"/>
</dbReference>
<name>A0A2I0I730_PUNGR</name>
<dbReference type="AlphaFoldDB" id="A0A2I0I730"/>
<evidence type="ECO:0000259" key="1">
    <source>
        <dbReference type="Pfam" id="PF07727"/>
    </source>
</evidence>
<evidence type="ECO:0000313" key="2">
    <source>
        <dbReference type="EMBL" id="PKI39804.1"/>
    </source>
</evidence>
<feature type="domain" description="Reverse transcriptase Ty1/copia-type" evidence="1">
    <location>
        <begin position="91"/>
        <end position="170"/>
    </location>
</feature>
<keyword evidence="3" id="KW-1185">Reference proteome</keyword>
<evidence type="ECO:0000313" key="3">
    <source>
        <dbReference type="Proteomes" id="UP000233551"/>
    </source>
</evidence>